<gene>
    <name evidence="7" type="ORF">OC842_004552</name>
</gene>
<evidence type="ECO:0000256" key="3">
    <source>
        <dbReference type="ARBA" id="ARBA00023034"/>
    </source>
</evidence>
<feature type="region of interest" description="Disordered" evidence="4">
    <location>
        <begin position="900"/>
        <end position="920"/>
    </location>
</feature>
<feature type="compositionally biased region" description="Low complexity" evidence="4">
    <location>
        <begin position="589"/>
        <end position="647"/>
    </location>
</feature>
<comment type="subcellular location">
    <subcellularLocation>
        <location evidence="1">Golgi apparatus</location>
    </subcellularLocation>
</comment>
<dbReference type="EMBL" id="JAPDMQ010000274">
    <property type="protein sequence ID" value="KAK0528415.1"/>
    <property type="molecule type" value="Genomic_DNA"/>
</dbReference>
<dbReference type="GO" id="GO:1990071">
    <property type="term" value="C:TRAPPII protein complex"/>
    <property type="evidence" value="ECO:0007669"/>
    <property type="project" value="InterPro"/>
</dbReference>
<dbReference type="PANTHER" id="PTHR13251">
    <property type="entry name" value="EPILEPSY HOLOPROSENCEPHALY CANDIDATE 1/TMEM1"/>
    <property type="match status" value="1"/>
</dbReference>
<keyword evidence="8" id="KW-1185">Reference proteome</keyword>
<evidence type="ECO:0000313" key="8">
    <source>
        <dbReference type="Proteomes" id="UP001176521"/>
    </source>
</evidence>
<dbReference type="Proteomes" id="UP001176521">
    <property type="component" value="Unassembled WGS sequence"/>
</dbReference>
<accession>A0AAN6JJF1</accession>
<keyword evidence="2" id="KW-0813">Transport</keyword>
<feature type="region of interest" description="Disordered" evidence="4">
    <location>
        <begin position="1030"/>
        <end position="1049"/>
    </location>
</feature>
<feature type="region of interest" description="Disordered" evidence="4">
    <location>
        <begin position="1814"/>
        <end position="1836"/>
    </location>
</feature>
<evidence type="ECO:0000259" key="5">
    <source>
        <dbReference type="Pfam" id="PF12584"/>
    </source>
</evidence>
<dbReference type="GO" id="GO:0005829">
    <property type="term" value="C:cytosol"/>
    <property type="evidence" value="ECO:0007669"/>
    <property type="project" value="GOC"/>
</dbReference>
<feature type="region of interest" description="Disordered" evidence="4">
    <location>
        <begin position="1478"/>
        <end position="1512"/>
    </location>
</feature>
<dbReference type="GO" id="GO:0034498">
    <property type="term" value="P:early endosome to Golgi transport"/>
    <property type="evidence" value="ECO:0007669"/>
    <property type="project" value="TreeGrafter"/>
</dbReference>
<keyword evidence="3" id="KW-0333">Golgi apparatus</keyword>
<evidence type="ECO:0000256" key="4">
    <source>
        <dbReference type="SAM" id="MobiDB-lite"/>
    </source>
</evidence>
<dbReference type="InterPro" id="IPR056913">
    <property type="entry name" value="TRAPPC10/Trs130_N"/>
</dbReference>
<feature type="compositionally biased region" description="Polar residues" evidence="4">
    <location>
        <begin position="254"/>
        <end position="286"/>
    </location>
</feature>
<sequence length="2445" mass="257572">MSKPRKKLIVKVGRFDFAQRAEAGSKRPSFFHLLHYDCAAAPQLSQLVRDATALIFPHWHPLGSGTPLFSPGDRASSSASQEPGHMNTPYPIGSQHQLSVTPPTFDQGLNSSSMRSADLCCAYVDQAADLVFMRDSTDWLAFLLSEAPRFKESVVAKVVLLTRSELQANGISLPAPIPPSPGSTPTAPTFFAQLAPSTSTSDAEHKTNASIREKMPPMERSVSEPPAQLKAPGLTTVIGPPPTPPQIPRRRRNSILSEATTSSPSDIGKQHQYTSSEGSKASTSPLSRIKSLRESCLANSPPNASSMLPSSAPSSWAGEGSHGPSRPLRKGASTTSLRTQARLAAATAVAGQREAEVSNGSLVAKGAPLRAFMSFADAEQADLSIGLALTTEPIESMNTPTTLSDAEGECDPPTMKSSSMIAIATGGPGTPHNVRRIPSVASPLGFGSGVPPTPTLGTAQDEDESILFWGMNDAEADGGSSVLKIRTWQYQWPAPVGEATDEAAQVRIRAAFVPSRRLAQQNKVMLARAATRESNMGNPVGATAAEVPNMQDLLELPYRCFSSADRAYVLHQWTRPSFHQSPSIPPTPTTATVMTPNSASASASSSSFQSQQQQQHGSHSSSPSHSHSRSQSTTHSSHSSSTSLHSSIPVPSLPPPKQQQQQQQQQQHELSTRASTSSLSMSMSRSRSNSAIPVLDANNHHHAAAAAAADPSLQLRIRELREIEEMRKRHARNASHAVRGSGAGAGAGAAAHGGRGISPAQLHLPAHRIDEPAATARTTHTVHGALLTLHRPRVVSSLASDSPSRPSGSPATMAASDAPPSPATGNPPVRRSSLPGAAGAGPGTPVASVTYAASMALMHSVLPGHLFTALTPHLPLHNLHWKPDPPLSYAFGGQVLAGTPGTGPATPSGTSAAAGGSSAAAASAGTNPIRTIQSLPLSFEPFSVAQARAQQIQQRRYNPSAPQNATSQILDPAYPFVHLYLAVCPDSDTYRTTVRNEIRAWLVHIGAFTAALQVSAGSLTDDSIAAEAQGAGTSGIGGPNIKSDKHTSLPATSDPEFLIVLITPPEGMPDLSTVAEDNVGAARAGTPPVGSPLEASSGSGPPPPPPKPNKPSRSSTGSTGGTGFFSSMTASKNKGASAVLEKMRADFNANKRERVVHISRLPALPSRPVLSHSSSSVGDDMPPTPRTASAQLDPTIFMDLLTRLKECCSNSLSTVLKTRMARIRALLDSIEVLDPGPASPYWRGAAEGDAKAEEDEGAKLFAHYIQSQAFVLRCLEGLGLWEDALEGWNSVADTYMRLVLGGHDPFAPSGAAVLSAAIAQISLPMPHPALLKVSSAAALSPSTPHLVDPADMLPALPSIATAALEFRIALYTRRATIQGAYLGKVLHVLQEGANEVRAIGRNLVRLQSQRHSSRLALDAEGKDAAAPAPAAGDTPEQADGAVDEAASTDLEAEVWTYQAALQLARTCDSWFADRGSGFPGEPTSANASSSSLNLSSTAPSGPSLAQQQQNSPAFHAARAEILEVARRQLDRMGLLVGWLPAQEPWLTGFGSHASANGVRPFLLKDTAQDELSIPNAIRSLFSSREIFDLRYSSLTERVLAACMLASSSVAPSGSVLSAVPSALAAGGSTNAAGPTTGRRRHVLFLRIVLTSLDLIRGRWKEAYTSLVPLAESCAPTISGPVPIASQAMLLRSAGSAGNGWPAMEALLRAQCLQCHAALAMAQDRAWVGAVVAWLRASISARKSPSLAEFIPDAEPAEKEKEEGEQSKETSASVKLPRVDEESMFAALRSASSSLEKEVAVSGFSPFEILPAEKVATRQRQPTTDQTESSTPAAPTLLDTDGHLLRVRVRSALATAVRVDDVRLCLTSGDREQLWFTSGKVTLLPASSGDGHQVLQLYCASYAPGTYAVDVAQVRVAKVIFQLPLLPQPTPSSGADLNTAYAPGRLLTSQGARGIPASVGLFTGLRAGMPLLIDIPEDTGALQAHIGLPEVIRLGERRSAIIEIRTGRNHVRNADVTLLLIHEAAGGGSSVLAGLAEAELLDGPEGDASKGAELVLPSSDGASAPSTDKVQLKKLPAHSKIRLRFPLLDAATLGTVRLMLSIDYYSTTIAPADDESKVNAAAATAADASVLLRRQFRRVQDLVIALPLGVNAQDFFRRELMLCKFTITSAGGSHLRVQTPGLGPVQGAEQGPDGAPALERFTVQAPVETTSPAQPFAVGPKQPASFVFRLLPTAAHSNSDDSERDPEVFELTLRYQAVSGDARAAKEELPWQTIIIPVEVPSMDLVNEVDFSFLPHNATNPSALMPALVAGQPVRACFTITSSDRWRPTQSSAEGGPTPNHTRLQDGSIVLLYEIVSDLDTWLICGSTRGTIRPKEQASELTLTLIPLRDGSLPLPQLTLKPLEPEHITTETYMINASVRVAVASQVQGRPLPLTVPGARGIHVAS</sequence>
<dbReference type="Pfam" id="PF23036">
    <property type="entry name" value="TRAPPC10_1st"/>
    <property type="match status" value="1"/>
</dbReference>
<feature type="compositionally biased region" description="Basic and acidic residues" evidence="4">
    <location>
        <begin position="1755"/>
        <end position="1767"/>
    </location>
</feature>
<evidence type="ECO:0000256" key="1">
    <source>
        <dbReference type="ARBA" id="ARBA00004555"/>
    </source>
</evidence>
<feature type="region of interest" description="Disordered" evidence="4">
    <location>
        <begin position="195"/>
        <end position="339"/>
    </location>
</feature>
<feature type="region of interest" description="Disordered" evidence="4">
    <location>
        <begin position="1414"/>
        <end position="1443"/>
    </location>
</feature>
<feature type="region of interest" description="Disordered" evidence="4">
    <location>
        <begin position="577"/>
        <end position="689"/>
    </location>
</feature>
<dbReference type="PANTHER" id="PTHR13251:SF3">
    <property type="entry name" value="TRAFFICKING PROTEIN PARTICLE COMPLEX SUBUNIT 10"/>
    <property type="match status" value="1"/>
</dbReference>
<evidence type="ECO:0000313" key="7">
    <source>
        <dbReference type="EMBL" id="KAK0528415.1"/>
    </source>
</evidence>
<dbReference type="InterPro" id="IPR022233">
    <property type="entry name" value="TRAPPC10/Trs130_C"/>
</dbReference>
<evidence type="ECO:0000256" key="2">
    <source>
        <dbReference type="ARBA" id="ARBA00022448"/>
    </source>
</evidence>
<feature type="region of interest" description="Disordered" evidence="4">
    <location>
        <begin position="1081"/>
        <end position="1129"/>
    </location>
</feature>
<feature type="compositionally biased region" description="Low complexity" evidence="4">
    <location>
        <begin position="298"/>
        <end position="317"/>
    </location>
</feature>
<feature type="compositionally biased region" description="Basic and acidic residues" evidence="4">
    <location>
        <begin position="202"/>
        <end position="217"/>
    </location>
</feature>
<name>A0AAN6JJF1_9BASI</name>
<feature type="domain" description="TRAPPC10/Trs130 C-terminal" evidence="5">
    <location>
        <begin position="2276"/>
        <end position="2411"/>
    </location>
</feature>
<feature type="domain" description="TRAPPC10/Trs130 N-terminal" evidence="6">
    <location>
        <begin position="964"/>
        <end position="1005"/>
    </location>
</feature>
<feature type="region of interest" description="Disordered" evidence="4">
    <location>
        <begin position="70"/>
        <end position="93"/>
    </location>
</feature>
<feature type="compositionally biased region" description="Low complexity" evidence="4">
    <location>
        <begin position="796"/>
        <end position="810"/>
    </location>
</feature>
<evidence type="ECO:0000259" key="6">
    <source>
        <dbReference type="Pfam" id="PF23036"/>
    </source>
</evidence>
<protein>
    <submittedName>
        <fullName evidence="7">Uncharacterized protein</fullName>
    </submittedName>
</protein>
<feature type="compositionally biased region" description="Polar residues" evidence="4">
    <location>
        <begin position="1817"/>
        <end position="1832"/>
    </location>
</feature>
<dbReference type="InterPro" id="IPR045126">
    <property type="entry name" value="TRAPPC10/Trs130"/>
</dbReference>
<dbReference type="GO" id="GO:0006891">
    <property type="term" value="P:intra-Golgi vesicle-mediated transport"/>
    <property type="evidence" value="ECO:0007669"/>
    <property type="project" value="TreeGrafter"/>
</dbReference>
<feature type="region of interest" description="Disordered" evidence="4">
    <location>
        <begin position="796"/>
        <end position="844"/>
    </location>
</feature>
<proteinExistence type="predicted"/>
<feature type="region of interest" description="Disordered" evidence="4">
    <location>
        <begin position="1167"/>
        <end position="1189"/>
    </location>
</feature>
<organism evidence="7 8">
    <name type="scientific">Tilletia horrida</name>
    <dbReference type="NCBI Taxonomy" id="155126"/>
    <lineage>
        <taxon>Eukaryota</taxon>
        <taxon>Fungi</taxon>
        <taxon>Dikarya</taxon>
        <taxon>Basidiomycota</taxon>
        <taxon>Ustilaginomycotina</taxon>
        <taxon>Exobasidiomycetes</taxon>
        <taxon>Tilletiales</taxon>
        <taxon>Tilletiaceae</taxon>
        <taxon>Tilletia</taxon>
    </lineage>
</organism>
<feature type="region of interest" description="Disordered" evidence="4">
    <location>
        <begin position="730"/>
        <end position="759"/>
    </location>
</feature>
<feature type="compositionally biased region" description="Low complexity" evidence="4">
    <location>
        <begin position="1482"/>
        <end position="1500"/>
    </location>
</feature>
<feature type="compositionally biased region" description="Pro residues" evidence="4">
    <location>
        <begin position="1100"/>
        <end position="1109"/>
    </location>
</feature>
<feature type="compositionally biased region" description="Gly residues" evidence="4">
    <location>
        <begin position="741"/>
        <end position="756"/>
    </location>
</feature>
<comment type="caution">
    <text evidence="7">The sequence shown here is derived from an EMBL/GenBank/DDBJ whole genome shotgun (WGS) entry which is preliminary data.</text>
</comment>
<feature type="compositionally biased region" description="Low complexity" evidence="4">
    <location>
        <begin position="658"/>
        <end position="689"/>
    </location>
</feature>
<feature type="compositionally biased region" description="Polar residues" evidence="4">
    <location>
        <begin position="1503"/>
        <end position="1512"/>
    </location>
</feature>
<reference evidence="7" key="1">
    <citation type="journal article" date="2023" name="PhytoFront">
        <title>Draft Genome Resources of Seven Strains of Tilletia horrida, Causal Agent of Kernel Smut of Rice.</title>
        <authorList>
            <person name="Khanal S."/>
            <person name="Antony Babu S."/>
            <person name="Zhou X.G."/>
        </authorList>
    </citation>
    <scope>NUCLEOTIDE SEQUENCE</scope>
    <source>
        <strain evidence="7">TX3</strain>
    </source>
</reference>
<feature type="region of interest" description="Disordered" evidence="4">
    <location>
        <begin position="1749"/>
        <end position="1775"/>
    </location>
</feature>
<dbReference type="Pfam" id="PF12584">
    <property type="entry name" value="TRAPPC10"/>
    <property type="match status" value="1"/>
</dbReference>
<feature type="compositionally biased region" description="Low complexity" evidence="4">
    <location>
        <begin position="1167"/>
        <end position="1177"/>
    </location>
</feature>